<feature type="transmembrane region" description="Helical" evidence="6">
    <location>
        <begin position="119"/>
        <end position="138"/>
    </location>
</feature>
<evidence type="ECO:0000256" key="3">
    <source>
        <dbReference type="ARBA" id="ARBA00022692"/>
    </source>
</evidence>
<protein>
    <recommendedName>
        <fullName evidence="6">Anoctamin</fullName>
    </recommendedName>
</protein>
<keyword evidence="5 6" id="KW-0472">Membrane</keyword>
<dbReference type="AlphaFoldDB" id="A0A7R9FQ75"/>
<dbReference type="EMBL" id="CAJPEV010003213">
    <property type="protein sequence ID" value="CAG0899228.1"/>
    <property type="molecule type" value="Genomic_DNA"/>
</dbReference>
<evidence type="ECO:0000313" key="8">
    <source>
        <dbReference type="EMBL" id="CAD7251010.1"/>
    </source>
</evidence>
<accession>A0A7R9FQ75</accession>
<dbReference type="Proteomes" id="UP000677054">
    <property type="component" value="Unassembled WGS sequence"/>
</dbReference>
<feature type="transmembrane region" description="Helical" evidence="6">
    <location>
        <begin position="278"/>
        <end position="296"/>
    </location>
</feature>
<dbReference type="PANTHER" id="PTHR12308:SF84">
    <property type="entry name" value="ANOCTAMIN"/>
    <property type="match status" value="1"/>
</dbReference>
<dbReference type="GO" id="GO:0005886">
    <property type="term" value="C:plasma membrane"/>
    <property type="evidence" value="ECO:0007669"/>
    <property type="project" value="TreeGrafter"/>
</dbReference>
<gene>
    <name evidence="8" type="ORF">DSTB1V02_LOCUS10778</name>
</gene>
<evidence type="ECO:0000256" key="2">
    <source>
        <dbReference type="ARBA" id="ARBA00009671"/>
    </source>
</evidence>
<dbReference type="PANTHER" id="PTHR12308">
    <property type="entry name" value="ANOCTAMIN"/>
    <property type="match status" value="1"/>
</dbReference>
<dbReference type="InterPro" id="IPR007632">
    <property type="entry name" value="Anoctamin"/>
</dbReference>
<evidence type="ECO:0000256" key="1">
    <source>
        <dbReference type="ARBA" id="ARBA00004141"/>
    </source>
</evidence>
<keyword evidence="9" id="KW-1185">Reference proteome</keyword>
<keyword evidence="3 6" id="KW-0812">Transmembrane</keyword>
<feature type="transmembrane region" description="Helical" evidence="6">
    <location>
        <begin position="193"/>
        <end position="217"/>
    </location>
</feature>
<name>A0A7R9FQ75_9CRUS</name>
<feature type="domain" description="Anoctamin transmembrane" evidence="7">
    <location>
        <begin position="27"/>
        <end position="256"/>
    </location>
</feature>
<organism evidence="8">
    <name type="scientific">Darwinula stevensoni</name>
    <dbReference type="NCBI Taxonomy" id="69355"/>
    <lineage>
        <taxon>Eukaryota</taxon>
        <taxon>Metazoa</taxon>
        <taxon>Ecdysozoa</taxon>
        <taxon>Arthropoda</taxon>
        <taxon>Crustacea</taxon>
        <taxon>Oligostraca</taxon>
        <taxon>Ostracoda</taxon>
        <taxon>Podocopa</taxon>
        <taxon>Podocopida</taxon>
        <taxon>Darwinulocopina</taxon>
        <taxon>Darwinuloidea</taxon>
        <taxon>Darwinulidae</taxon>
        <taxon>Darwinula</taxon>
    </lineage>
</organism>
<comment type="subcellular location">
    <subcellularLocation>
        <location evidence="1 6">Membrane</location>
        <topology evidence="1 6">Multi-pass membrane protein</topology>
    </subcellularLocation>
</comment>
<dbReference type="GO" id="GO:0005254">
    <property type="term" value="F:chloride channel activity"/>
    <property type="evidence" value="ECO:0007669"/>
    <property type="project" value="TreeGrafter"/>
</dbReference>
<comment type="caution">
    <text evidence="6">Lacks conserved residue(s) required for the propagation of feature annotation.</text>
</comment>
<comment type="similarity">
    <text evidence="2 6">Belongs to the anoctamin family.</text>
</comment>
<keyword evidence="4 6" id="KW-1133">Transmembrane helix</keyword>
<evidence type="ECO:0000256" key="6">
    <source>
        <dbReference type="RuleBase" id="RU280814"/>
    </source>
</evidence>
<dbReference type="InterPro" id="IPR049452">
    <property type="entry name" value="Anoctamin_TM"/>
</dbReference>
<evidence type="ECO:0000259" key="7">
    <source>
        <dbReference type="Pfam" id="PF04547"/>
    </source>
</evidence>
<feature type="transmembrane region" description="Helical" evidence="6">
    <location>
        <begin position="237"/>
        <end position="258"/>
    </location>
</feature>
<sequence>MGPAAGKLYLEWARFGCFYKPQPLDLIRNYFGEEVGFYFTWLGFYTKMLLIAAIPGVICFLYGITTISLQNNIPSQDICDENGPGNFTMCPVCDHVCPFKKLKESCFYSKITFVFDHEATMIFSVIMSVWATMFLKFWKRKQAVLDWNWDIEHLKDEEEPRPEYKAKAKEIRKEMYHEEPYIPGWHRCGKFSITASLIFILLLLVMGAVFGMVVYRITIIAALNTCRIYEIKTHPRIFASFSAAIMNLIVIQFFNWGQLYSHPGEKEARQSFRYDPCGPVGCLLELSIQLFVFIVIKQIFQIMWGLIAPEESEQAVLLTWPRKNGAQRIGARGVREEAVQKT</sequence>
<dbReference type="EMBL" id="LR902730">
    <property type="protein sequence ID" value="CAD7251010.1"/>
    <property type="molecule type" value="Genomic_DNA"/>
</dbReference>
<evidence type="ECO:0000256" key="5">
    <source>
        <dbReference type="ARBA" id="ARBA00023136"/>
    </source>
</evidence>
<proteinExistence type="inferred from homology"/>
<feature type="transmembrane region" description="Helical" evidence="6">
    <location>
        <begin position="38"/>
        <end position="64"/>
    </location>
</feature>
<evidence type="ECO:0000256" key="4">
    <source>
        <dbReference type="ARBA" id="ARBA00022989"/>
    </source>
</evidence>
<reference evidence="8" key="1">
    <citation type="submission" date="2020-11" db="EMBL/GenBank/DDBJ databases">
        <authorList>
            <person name="Tran Van P."/>
        </authorList>
    </citation>
    <scope>NUCLEOTIDE SEQUENCE</scope>
</reference>
<dbReference type="Pfam" id="PF04547">
    <property type="entry name" value="Anoctamin"/>
    <property type="match status" value="1"/>
</dbReference>
<dbReference type="OrthoDB" id="296386at2759"/>
<evidence type="ECO:0000313" key="9">
    <source>
        <dbReference type="Proteomes" id="UP000677054"/>
    </source>
</evidence>